<proteinExistence type="predicted"/>
<dbReference type="AlphaFoldDB" id="A0A3L6R6T2"/>
<reference evidence="2" key="1">
    <citation type="journal article" date="2019" name="Nat. Commun.">
        <title>The genome of broomcorn millet.</title>
        <authorList>
            <person name="Zou C."/>
            <person name="Miki D."/>
            <person name="Li D."/>
            <person name="Tang Q."/>
            <person name="Xiao L."/>
            <person name="Rajput S."/>
            <person name="Deng P."/>
            <person name="Jia W."/>
            <person name="Huang R."/>
            <person name="Zhang M."/>
            <person name="Sun Y."/>
            <person name="Hu J."/>
            <person name="Fu X."/>
            <person name="Schnable P.S."/>
            <person name="Li F."/>
            <person name="Zhang H."/>
            <person name="Feng B."/>
            <person name="Zhu X."/>
            <person name="Liu R."/>
            <person name="Schnable J.C."/>
            <person name="Zhu J.-K."/>
            <person name="Zhang H."/>
        </authorList>
    </citation>
    <scope>NUCLEOTIDE SEQUENCE [LARGE SCALE GENOMIC DNA]</scope>
</reference>
<organism evidence="1 2">
    <name type="scientific">Panicum miliaceum</name>
    <name type="common">Proso millet</name>
    <name type="synonym">Broomcorn millet</name>
    <dbReference type="NCBI Taxonomy" id="4540"/>
    <lineage>
        <taxon>Eukaryota</taxon>
        <taxon>Viridiplantae</taxon>
        <taxon>Streptophyta</taxon>
        <taxon>Embryophyta</taxon>
        <taxon>Tracheophyta</taxon>
        <taxon>Spermatophyta</taxon>
        <taxon>Magnoliopsida</taxon>
        <taxon>Liliopsida</taxon>
        <taxon>Poales</taxon>
        <taxon>Poaceae</taxon>
        <taxon>PACMAD clade</taxon>
        <taxon>Panicoideae</taxon>
        <taxon>Panicodae</taxon>
        <taxon>Paniceae</taxon>
        <taxon>Panicinae</taxon>
        <taxon>Panicum</taxon>
        <taxon>Panicum sect. Panicum</taxon>
    </lineage>
</organism>
<evidence type="ECO:0000313" key="1">
    <source>
        <dbReference type="EMBL" id="RLM94097.1"/>
    </source>
</evidence>
<dbReference type="EMBL" id="PQIB02000010">
    <property type="protein sequence ID" value="RLM94097.1"/>
    <property type="molecule type" value="Genomic_DNA"/>
</dbReference>
<keyword evidence="2" id="KW-1185">Reference proteome</keyword>
<comment type="caution">
    <text evidence="1">The sequence shown here is derived from an EMBL/GenBank/DDBJ whole genome shotgun (WGS) entry which is preliminary data.</text>
</comment>
<protein>
    <submittedName>
        <fullName evidence="1">Uncharacterized protein</fullName>
    </submittedName>
</protein>
<dbReference type="Proteomes" id="UP000275267">
    <property type="component" value="Unassembled WGS sequence"/>
</dbReference>
<name>A0A3L6R6T2_PANMI</name>
<accession>A0A3L6R6T2</accession>
<sequence length="120" mass="12916">MGIFPSDKIELVRPNRGTIPTQSNAVASPSRLFLSVSFFLSSSSSRRTAVPPLPAKSTFIKTKSAASLTPPPYHLHSPPLLPRNRNLHGRELKISATRPPLPPALALTVADHLPAIVLIV</sequence>
<gene>
    <name evidence="1" type="ORF">C2845_PM08G12460</name>
</gene>
<evidence type="ECO:0000313" key="2">
    <source>
        <dbReference type="Proteomes" id="UP000275267"/>
    </source>
</evidence>